<dbReference type="InterPro" id="IPR036388">
    <property type="entry name" value="WH-like_DNA-bd_sf"/>
</dbReference>
<sequence>MSDSNEVVTDPRLEKRTRRRFSVTEKKRLLAEVDALDHGDKGAWLRRKGLYAGQLSNWRKELAEHGEAGLAARKPGRKSADPRDKEIERLKKANARLEKRAYVAEQLVSLQKKVLHLFETDNNEPKS</sequence>
<dbReference type="Pfam" id="PF01527">
    <property type="entry name" value="HTH_Tnp_1"/>
    <property type="match status" value="1"/>
</dbReference>
<dbReference type="Proteomes" id="UP000484885">
    <property type="component" value="Unassembled WGS sequence"/>
</dbReference>
<dbReference type="SUPFAM" id="SSF46689">
    <property type="entry name" value="Homeodomain-like"/>
    <property type="match status" value="1"/>
</dbReference>
<gene>
    <name evidence="2" type="ORF">G3I74_01505</name>
</gene>
<dbReference type="EMBL" id="JAAGSC010000030">
    <property type="protein sequence ID" value="NDY94405.1"/>
    <property type="molecule type" value="Genomic_DNA"/>
</dbReference>
<evidence type="ECO:0000313" key="3">
    <source>
        <dbReference type="Proteomes" id="UP000484885"/>
    </source>
</evidence>
<dbReference type="GO" id="GO:0006313">
    <property type="term" value="P:DNA transposition"/>
    <property type="evidence" value="ECO:0007669"/>
    <property type="project" value="InterPro"/>
</dbReference>
<reference evidence="2 3" key="1">
    <citation type="submission" date="2020-02" db="EMBL/GenBank/DDBJ databases">
        <authorList>
            <person name="Zhang X.-Y."/>
        </authorList>
    </citation>
    <scope>NUCLEOTIDE SEQUENCE [LARGE SCALE GENOMIC DNA]</scope>
    <source>
        <strain evidence="2 3">C33</strain>
    </source>
</reference>
<dbReference type="InterPro" id="IPR002514">
    <property type="entry name" value="Transposase_8"/>
</dbReference>
<keyword evidence="3" id="KW-1185">Reference proteome</keyword>
<name>A0A845V329_9GAMM</name>
<protein>
    <submittedName>
        <fullName evidence="2">Transposase</fullName>
    </submittedName>
</protein>
<organism evidence="2 3">
    <name type="scientific">Wenzhouxiangella limi</name>
    <dbReference type="NCBI Taxonomy" id="2707351"/>
    <lineage>
        <taxon>Bacteria</taxon>
        <taxon>Pseudomonadati</taxon>
        <taxon>Pseudomonadota</taxon>
        <taxon>Gammaproteobacteria</taxon>
        <taxon>Chromatiales</taxon>
        <taxon>Wenzhouxiangellaceae</taxon>
        <taxon>Wenzhouxiangella</taxon>
    </lineage>
</organism>
<dbReference type="InterPro" id="IPR009057">
    <property type="entry name" value="Homeodomain-like_sf"/>
</dbReference>
<dbReference type="GO" id="GO:0004803">
    <property type="term" value="F:transposase activity"/>
    <property type="evidence" value="ECO:0007669"/>
    <property type="project" value="InterPro"/>
</dbReference>
<comment type="similarity">
    <text evidence="1">Belongs to the transposase 8 family.</text>
</comment>
<evidence type="ECO:0000256" key="1">
    <source>
        <dbReference type="ARBA" id="ARBA00009964"/>
    </source>
</evidence>
<dbReference type="GO" id="GO:0003677">
    <property type="term" value="F:DNA binding"/>
    <property type="evidence" value="ECO:0007669"/>
    <property type="project" value="InterPro"/>
</dbReference>
<accession>A0A845V329</accession>
<dbReference type="RefSeq" id="WP_164209498.1">
    <property type="nucleotide sequence ID" value="NZ_JAAGSC010000030.1"/>
</dbReference>
<comment type="caution">
    <text evidence="2">The sequence shown here is derived from an EMBL/GenBank/DDBJ whole genome shotgun (WGS) entry which is preliminary data.</text>
</comment>
<evidence type="ECO:0000313" key="2">
    <source>
        <dbReference type="EMBL" id="NDY94405.1"/>
    </source>
</evidence>
<proteinExistence type="inferred from homology"/>
<dbReference type="Gene3D" id="1.10.10.10">
    <property type="entry name" value="Winged helix-like DNA-binding domain superfamily/Winged helix DNA-binding domain"/>
    <property type="match status" value="1"/>
</dbReference>
<dbReference type="AlphaFoldDB" id="A0A845V329"/>